<evidence type="ECO:0000256" key="3">
    <source>
        <dbReference type="ARBA" id="ARBA00023235"/>
    </source>
</evidence>
<dbReference type="InterPro" id="IPR036237">
    <property type="entry name" value="Xyl_isomerase-like_sf"/>
</dbReference>
<evidence type="ECO:0000313" key="5">
    <source>
        <dbReference type="Proteomes" id="UP000604001"/>
    </source>
</evidence>
<dbReference type="InterPro" id="IPR013457">
    <property type="entry name" value="Rhamnose_iso-rel"/>
</dbReference>
<comment type="caution">
    <text evidence="4">The sequence shown here is derived from an EMBL/GenBank/DDBJ whole genome shotgun (WGS) entry which is preliminary data.</text>
</comment>
<organism evidence="4 5">
    <name type="scientific">Nocardioides deserti</name>
    <dbReference type="NCBI Taxonomy" id="1588644"/>
    <lineage>
        <taxon>Bacteria</taxon>
        <taxon>Bacillati</taxon>
        <taxon>Actinomycetota</taxon>
        <taxon>Actinomycetes</taxon>
        <taxon>Propionibacteriales</taxon>
        <taxon>Nocardioidaceae</taxon>
        <taxon>Nocardioides</taxon>
    </lineage>
</organism>
<keyword evidence="5" id="KW-1185">Reference proteome</keyword>
<protein>
    <submittedName>
        <fullName evidence="4">L-rhamnose isomerase</fullName>
        <ecNumber evidence="4">5.3.1.14</ecNumber>
    </submittedName>
</protein>
<proteinExistence type="predicted"/>
<reference evidence="4 5" key="1">
    <citation type="submission" date="2020-08" db="EMBL/GenBank/DDBJ databases">
        <title>novel species in genus Nocardioides.</title>
        <authorList>
            <person name="Zhang G."/>
        </authorList>
    </citation>
    <scope>NUCLEOTIDE SEQUENCE [LARGE SCALE GENOMIC DNA]</scope>
    <source>
        <strain evidence="4 5">SC8A-24</strain>
    </source>
</reference>
<gene>
    <name evidence="4" type="primary">rhaI</name>
    <name evidence="4" type="ORF">H7344_16550</name>
</gene>
<evidence type="ECO:0000256" key="2">
    <source>
        <dbReference type="ARBA" id="ARBA00023211"/>
    </source>
</evidence>
<dbReference type="PANTHER" id="PTHR30268:SF0">
    <property type="entry name" value="L-RHAMNOSE ISOMERASE"/>
    <property type="match status" value="1"/>
</dbReference>
<name>A0ABR6UBU7_9ACTN</name>
<dbReference type="SUPFAM" id="SSF51658">
    <property type="entry name" value="Xylose isomerase-like"/>
    <property type="match status" value="1"/>
</dbReference>
<dbReference type="EC" id="5.3.1.14" evidence="4"/>
<dbReference type="RefSeq" id="WP_186347108.1">
    <property type="nucleotide sequence ID" value="NZ_BMMR01000010.1"/>
</dbReference>
<keyword evidence="3 4" id="KW-0413">Isomerase</keyword>
<dbReference type="PANTHER" id="PTHR30268">
    <property type="entry name" value="L-RHAMNOSE ISOMERASE"/>
    <property type="match status" value="1"/>
</dbReference>
<dbReference type="Gene3D" id="3.20.20.150">
    <property type="entry name" value="Divalent-metal-dependent TIM barrel enzymes"/>
    <property type="match status" value="1"/>
</dbReference>
<evidence type="ECO:0000256" key="1">
    <source>
        <dbReference type="ARBA" id="ARBA00022723"/>
    </source>
</evidence>
<accession>A0ABR6UBU7</accession>
<dbReference type="GO" id="GO:0008740">
    <property type="term" value="F:L-rhamnose isomerase activity"/>
    <property type="evidence" value="ECO:0007669"/>
    <property type="project" value="UniProtKB-EC"/>
</dbReference>
<dbReference type="EMBL" id="JACMYC010000013">
    <property type="protein sequence ID" value="MBC2961907.1"/>
    <property type="molecule type" value="Genomic_DNA"/>
</dbReference>
<evidence type="ECO:0000313" key="4">
    <source>
        <dbReference type="EMBL" id="MBC2961907.1"/>
    </source>
</evidence>
<dbReference type="NCBIfam" id="TIGR02635">
    <property type="entry name" value="RhaI_grampos"/>
    <property type="match status" value="1"/>
</dbReference>
<keyword evidence="2" id="KW-0464">Manganese</keyword>
<sequence length="392" mass="43351">MTDFAQVAAQLEGQAIELPSWAFGNSGTRFKVFGSPGTARTVEEKIADAATVHRFTGLAPSVALHIPWDLVDDYVALRRYAEDQGVRLGTINSNTFQDDDYKLGALTHTDAKIRQKAIDHHFECIDVMDATGSRDLKIWLAEGSNYPGQADLRGRQDRLHESLSTIYDRLGEDQRLVLEYKFFEPAFYHTDVPDWGTSYVQVAALGDRAVVCLDTGHHAPGTNIEFIVMQLLRLGKLGSFDFNSRFYADDDLIVGAADPFQLFRILFEVIRGGGYGPANPDGHSDVAFMLDQCHNIEAKIPGQIRSVLNVQEMTARALLVDRDALTAAQEAGDVLAANELFMDAFSTDVRADLAAWREERGLPANPMRAYAESGHQQQIEADRIGGTQAGWN</sequence>
<keyword evidence="1" id="KW-0479">Metal-binding</keyword>
<dbReference type="InterPro" id="IPR050337">
    <property type="entry name" value="L-rhamnose_isomerase"/>
</dbReference>
<dbReference type="Proteomes" id="UP000604001">
    <property type="component" value="Unassembled WGS sequence"/>
</dbReference>